<dbReference type="AlphaFoldDB" id="A0A7W6A9A0"/>
<proteinExistence type="predicted"/>
<evidence type="ECO:0000256" key="1">
    <source>
        <dbReference type="SAM" id="MobiDB-lite"/>
    </source>
</evidence>
<comment type="caution">
    <text evidence="2">The sequence shown here is derived from an EMBL/GenBank/DDBJ whole genome shotgun (WGS) entry which is preliminary data.</text>
</comment>
<sequence length="56" mass="5819">MTTAANVPAAEPVEPPVALANDATPVPVPAPIAAEPVERPRRKLSLHYGARPGEKP</sequence>
<protein>
    <submittedName>
        <fullName evidence="2">Uncharacterized protein</fullName>
    </submittedName>
</protein>
<dbReference type="EMBL" id="JACIDH010000007">
    <property type="protein sequence ID" value="MBB3879561.1"/>
    <property type="molecule type" value="Genomic_DNA"/>
</dbReference>
<feature type="region of interest" description="Disordered" evidence="1">
    <location>
        <begin position="18"/>
        <end position="56"/>
    </location>
</feature>
<dbReference type="RefSeq" id="WP_183951728.1">
    <property type="nucleotide sequence ID" value="NZ_JACIDH010000007.1"/>
</dbReference>
<keyword evidence="3" id="KW-1185">Reference proteome</keyword>
<accession>A0A7W6A9A0</accession>
<gene>
    <name evidence="2" type="ORF">GGR48_001988</name>
</gene>
<dbReference type="Proteomes" id="UP000538670">
    <property type="component" value="Unassembled WGS sequence"/>
</dbReference>
<reference evidence="2 3" key="1">
    <citation type="submission" date="2020-08" db="EMBL/GenBank/DDBJ databases">
        <title>Genomic Encyclopedia of Type Strains, Phase IV (KMG-IV): sequencing the most valuable type-strain genomes for metagenomic binning, comparative biology and taxonomic classification.</title>
        <authorList>
            <person name="Goeker M."/>
        </authorList>
    </citation>
    <scope>NUCLEOTIDE SEQUENCE [LARGE SCALE GENOMIC DNA]</scope>
    <source>
        <strain evidence="2 3">DSM 19512</strain>
    </source>
</reference>
<name>A0A7W6A9A0_9SPHN</name>
<evidence type="ECO:0000313" key="3">
    <source>
        <dbReference type="Proteomes" id="UP000538670"/>
    </source>
</evidence>
<organism evidence="2 3">
    <name type="scientific">Sphingomonas pseudosanguinis</name>
    <dbReference type="NCBI Taxonomy" id="413712"/>
    <lineage>
        <taxon>Bacteria</taxon>
        <taxon>Pseudomonadati</taxon>
        <taxon>Pseudomonadota</taxon>
        <taxon>Alphaproteobacteria</taxon>
        <taxon>Sphingomonadales</taxon>
        <taxon>Sphingomonadaceae</taxon>
        <taxon>Sphingomonas</taxon>
    </lineage>
</organism>
<evidence type="ECO:0000313" key="2">
    <source>
        <dbReference type="EMBL" id="MBB3879561.1"/>
    </source>
</evidence>